<dbReference type="EMBL" id="JACGWZ010000001">
    <property type="protein sequence ID" value="MBA8823816.1"/>
    <property type="molecule type" value="Genomic_DNA"/>
</dbReference>
<comment type="caution">
    <text evidence="2">The sequence shown here is derived from an EMBL/GenBank/DDBJ whole genome shotgun (WGS) entry which is preliminary data.</text>
</comment>
<feature type="region of interest" description="Disordered" evidence="1">
    <location>
        <begin position="64"/>
        <end position="116"/>
    </location>
</feature>
<gene>
    <name evidence="2" type="ORF">FHX42_001145</name>
</gene>
<protein>
    <submittedName>
        <fullName evidence="2">Uncharacterized protein</fullName>
    </submittedName>
</protein>
<keyword evidence="3" id="KW-1185">Reference proteome</keyword>
<evidence type="ECO:0000313" key="3">
    <source>
        <dbReference type="Proteomes" id="UP000569329"/>
    </source>
</evidence>
<dbReference type="RefSeq" id="WP_182543060.1">
    <property type="nucleotide sequence ID" value="NZ_JACGWZ010000001.1"/>
</dbReference>
<dbReference type="AlphaFoldDB" id="A0A839DU64"/>
<organism evidence="2 3">
    <name type="scientific">Halosaccharopolyspora lacisalsi</name>
    <dbReference type="NCBI Taxonomy" id="1000566"/>
    <lineage>
        <taxon>Bacteria</taxon>
        <taxon>Bacillati</taxon>
        <taxon>Actinomycetota</taxon>
        <taxon>Actinomycetes</taxon>
        <taxon>Pseudonocardiales</taxon>
        <taxon>Pseudonocardiaceae</taxon>
        <taxon>Halosaccharopolyspora</taxon>
    </lineage>
</organism>
<sequence length="151" mass="16117">MKTSAQPAYAAMMTTAAVLARLPVETPPEHVRALAIELARAAQDLDARMRAGLALPVAWAPQRPVTVPERSGSDLPEEPAPGAVVVPAQPTEVTRGRSWRRRAPRPDGREAWVPQHGTGAAQSWAAVLDQCGGAVRVTYPAAVAARVLRRH</sequence>
<name>A0A839DU64_9PSEU</name>
<evidence type="ECO:0000313" key="2">
    <source>
        <dbReference type="EMBL" id="MBA8823816.1"/>
    </source>
</evidence>
<dbReference type="Proteomes" id="UP000569329">
    <property type="component" value="Unassembled WGS sequence"/>
</dbReference>
<reference evidence="2 3" key="1">
    <citation type="submission" date="2020-07" db="EMBL/GenBank/DDBJ databases">
        <title>Sequencing the genomes of 1000 actinobacteria strains.</title>
        <authorList>
            <person name="Klenk H.-P."/>
        </authorList>
    </citation>
    <scope>NUCLEOTIDE SEQUENCE [LARGE SCALE GENOMIC DNA]</scope>
    <source>
        <strain evidence="2 3">DSM 45975</strain>
    </source>
</reference>
<accession>A0A839DU64</accession>
<proteinExistence type="predicted"/>
<evidence type="ECO:0000256" key="1">
    <source>
        <dbReference type="SAM" id="MobiDB-lite"/>
    </source>
</evidence>